<dbReference type="AlphaFoldDB" id="A0A517NF41"/>
<dbReference type="RefSeq" id="WP_218933376.1">
    <property type="nucleotide sequence ID" value="NZ_CP036525.1"/>
</dbReference>
<dbReference type="SUPFAM" id="SSF103473">
    <property type="entry name" value="MFS general substrate transporter"/>
    <property type="match status" value="1"/>
</dbReference>
<dbReference type="Pfam" id="PF07690">
    <property type="entry name" value="MFS_1"/>
    <property type="match status" value="1"/>
</dbReference>
<name>A0A517NF41_9BACT</name>
<keyword evidence="2 6" id="KW-0812">Transmembrane</keyword>
<feature type="transmembrane region" description="Helical" evidence="6">
    <location>
        <begin position="20"/>
        <end position="38"/>
    </location>
</feature>
<feature type="transmembrane region" description="Helical" evidence="6">
    <location>
        <begin position="393"/>
        <end position="415"/>
    </location>
</feature>
<dbReference type="InterPro" id="IPR011701">
    <property type="entry name" value="MFS"/>
</dbReference>
<dbReference type="InterPro" id="IPR020846">
    <property type="entry name" value="MFS_dom"/>
</dbReference>
<dbReference type="InterPro" id="IPR036259">
    <property type="entry name" value="MFS_trans_sf"/>
</dbReference>
<dbReference type="EMBL" id="CP036525">
    <property type="protein sequence ID" value="QDT05725.1"/>
    <property type="molecule type" value="Genomic_DNA"/>
</dbReference>
<dbReference type="CDD" id="cd17393">
    <property type="entry name" value="MFS_MosC_like"/>
    <property type="match status" value="1"/>
</dbReference>
<keyword evidence="9" id="KW-1185">Reference proteome</keyword>
<evidence type="ECO:0000256" key="2">
    <source>
        <dbReference type="ARBA" id="ARBA00022692"/>
    </source>
</evidence>
<dbReference type="GO" id="GO:0022857">
    <property type="term" value="F:transmembrane transporter activity"/>
    <property type="evidence" value="ECO:0007669"/>
    <property type="project" value="InterPro"/>
</dbReference>
<feature type="transmembrane region" description="Helical" evidence="6">
    <location>
        <begin position="50"/>
        <end position="72"/>
    </location>
</feature>
<keyword evidence="4 6" id="KW-0472">Membrane</keyword>
<feature type="compositionally biased region" description="Low complexity" evidence="5">
    <location>
        <begin position="201"/>
        <end position="210"/>
    </location>
</feature>
<dbReference type="PANTHER" id="PTHR23514">
    <property type="entry name" value="BYPASS OF STOP CODON PROTEIN 6"/>
    <property type="match status" value="1"/>
</dbReference>
<feature type="transmembrane region" description="Helical" evidence="6">
    <location>
        <begin position="101"/>
        <end position="122"/>
    </location>
</feature>
<proteinExistence type="predicted"/>
<feature type="transmembrane region" description="Helical" evidence="6">
    <location>
        <begin position="330"/>
        <end position="351"/>
    </location>
</feature>
<dbReference type="Gene3D" id="1.20.1250.20">
    <property type="entry name" value="MFS general substrate transporter like domains"/>
    <property type="match status" value="2"/>
</dbReference>
<feature type="transmembrane region" description="Helical" evidence="6">
    <location>
        <begin position="143"/>
        <end position="162"/>
    </location>
</feature>
<evidence type="ECO:0000256" key="3">
    <source>
        <dbReference type="ARBA" id="ARBA00022989"/>
    </source>
</evidence>
<feature type="transmembrane region" description="Helical" evidence="6">
    <location>
        <begin position="277"/>
        <end position="295"/>
    </location>
</feature>
<evidence type="ECO:0000313" key="9">
    <source>
        <dbReference type="Proteomes" id="UP000318538"/>
    </source>
</evidence>
<feature type="transmembrane region" description="Helical" evidence="6">
    <location>
        <begin position="168"/>
        <end position="185"/>
    </location>
</feature>
<evidence type="ECO:0000256" key="1">
    <source>
        <dbReference type="ARBA" id="ARBA00004141"/>
    </source>
</evidence>
<evidence type="ECO:0000313" key="8">
    <source>
        <dbReference type="EMBL" id="QDT05725.1"/>
    </source>
</evidence>
<dbReference type="PANTHER" id="PTHR23514:SF13">
    <property type="entry name" value="INNER MEMBRANE PROTEIN YBJJ"/>
    <property type="match status" value="1"/>
</dbReference>
<feature type="domain" description="Major facilitator superfamily (MFS) profile" evidence="7">
    <location>
        <begin position="1"/>
        <end position="419"/>
    </location>
</feature>
<organism evidence="8 9">
    <name type="scientific">Rubripirellula lacrimiformis</name>
    <dbReference type="NCBI Taxonomy" id="1930273"/>
    <lineage>
        <taxon>Bacteria</taxon>
        <taxon>Pseudomonadati</taxon>
        <taxon>Planctomycetota</taxon>
        <taxon>Planctomycetia</taxon>
        <taxon>Pirellulales</taxon>
        <taxon>Pirellulaceae</taxon>
        <taxon>Rubripirellula</taxon>
    </lineage>
</organism>
<feature type="region of interest" description="Disordered" evidence="5">
    <location>
        <begin position="201"/>
        <end position="226"/>
    </location>
</feature>
<evidence type="ECO:0000256" key="6">
    <source>
        <dbReference type="SAM" id="Phobius"/>
    </source>
</evidence>
<feature type="compositionally biased region" description="Polar residues" evidence="5">
    <location>
        <begin position="213"/>
        <end position="224"/>
    </location>
</feature>
<comment type="subcellular location">
    <subcellularLocation>
        <location evidence="1">Membrane</location>
        <topology evidence="1">Multi-pass membrane protein</topology>
    </subcellularLocation>
</comment>
<dbReference type="GO" id="GO:0016020">
    <property type="term" value="C:membrane"/>
    <property type="evidence" value="ECO:0007669"/>
    <property type="project" value="UniProtKB-SubCell"/>
</dbReference>
<evidence type="ECO:0000256" key="4">
    <source>
        <dbReference type="ARBA" id="ARBA00023136"/>
    </source>
</evidence>
<reference evidence="8 9" key="1">
    <citation type="submission" date="2019-02" db="EMBL/GenBank/DDBJ databases">
        <title>Deep-cultivation of Planctomycetes and their phenomic and genomic characterization uncovers novel biology.</title>
        <authorList>
            <person name="Wiegand S."/>
            <person name="Jogler M."/>
            <person name="Boedeker C."/>
            <person name="Pinto D."/>
            <person name="Vollmers J."/>
            <person name="Rivas-Marin E."/>
            <person name="Kohn T."/>
            <person name="Peeters S.H."/>
            <person name="Heuer A."/>
            <person name="Rast P."/>
            <person name="Oberbeckmann S."/>
            <person name="Bunk B."/>
            <person name="Jeske O."/>
            <person name="Meyerdierks A."/>
            <person name="Storesund J.E."/>
            <person name="Kallscheuer N."/>
            <person name="Luecker S."/>
            <person name="Lage O.M."/>
            <person name="Pohl T."/>
            <person name="Merkel B.J."/>
            <person name="Hornburger P."/>
            <person name="Mueller R.-W."/>
            <person name="Bruemmer F."/>
            <person name="Labrenz M."/>
            <person name="Spormann A.M."/>
            <person name="Op den Camp H."/>
            <person name="Overmann J."/>
            <person name="Amann R."/>
            <person name="Jetten M.S.M."/>
            <person name="Mascher T."/>
            <person name="Medema M.H."/>
            <person name="Devos D.P."/>
            <person name="Kaster A.-K."/>
            <person name="Ovreas L."/>
            <person name="Rohde M."/>
            <person name="Galperin M.Y."/>
            <person name="Jogler C."/>
        </authorList>
    </citation>
    <scope>NUCLEOTIDE SEQUENCE [LARGE SCALE GENOMIC DNA]</scope>
    <source>
        <strain evidence="8 9">K22_7</strain>
    </source>
</reference>
<protein>
    <submittedName>
        <fullName evidence="8">Inner membrane protein YbjJ</fullName>
    </submittedName>
</protein>
<evidence type="ECO:0000256" key="5">
    <source>
        <dbReference type="SAM" id="MobiDB-lite"/>
    </source>
</evidence>
<evidence type="ECO:0000259" key="7">
    <source>
        <dbReference type="PROSITE" id="PS50850"/>
    </source>
</evidence>
<feature type="transmembrane region" description="Helical" evidence="6">
    <location>
        <begin position="307"/>
        <end position="324"/>
    </location>
</feature>
<keyword evidence="3 6" id="KW-1133">Transmembrane helix</keyword>
<dbReference type="PROSITE" id="PS50850">
    <property type="entry name" value="MFS"/>
    <property type="match status" value="1"/>
</dbReference>
<sequence length="436" mass="45516">MDGKLRSLKDIRSNRNAVRALFMTNGILFASWATRLPRLEERFELSHHELGMVLVVIALGAVMSMPPAGYLIARLGSRIVCQVSVLAYLASFIAIAFAPNVATACVLLFAFGAAHGTLDIAMNSQASEIETLMAKPMMSSFHALWSVGSLLGAVTGVAATAAGMSVPVHFGLIALLISVWMVYALPRLLIAPPSPVSSASSQANESACESGSPAKQPSPSTEPLVQQWDAVSPPATRSNVRVLLLGVTAFCVMLGEGAIADWSAIFLRSGLNTTETMAAMGYATFAITMTIGRFAGDWLSSRYSAGTMVRASSVLALVGLLLLITSSSTLPAIIGFACVGLGFSTIIPTVFSEAGKLPGYRPGVALAAVSTIGYFGFLLGPPSIGFAAHAFNLHVALSLLVVTTGVSIFTAGAFMTNDSMPKCESAGQPCRKSLQS</sequence>
<gene>
    <name evidence="8" type="primary">ybjJ_1</name>
    <name evidence="8" type="ORF">K227x_41280</name>
</gene>
<dbReference type="InterPro" id="IPR051788">
    <property type="entry name" value="MFS_Transporter"/>
</dbReference>
<dbReference type="KEGG" id="rlc:K227x_41280"/>
<feature type="transmembrane region" description="Helical" evidence="6">
    <location>
        <begin position="242"/>
        <end position="265"/>
    </location>
</feature>
<feature type="transmembrane region" description="Helical" evidence="6">
    <location>
        <begin position="363"/>
        <end position="381"/>
    </location>
</feature>
<accession>A0A517NF41</accession>
<dbReference type="Proteomes" id="UP000318538">
    <property type="component" value="Chromosome"/>
</dbReference>